<dbReference type="PANTHER" id="PTHR30329:SF21">
    <property type="entry name" value="LIPOPROTEIN YIAD-RELATED"/>
    <property type="match status" value="1"/>
</dbReference>
<evidence type="ECO:0000259" key="6">
    <source>
        <dbReference type="PROSITE" id="PS51123"/>
    </source>
</evidence>
<protein>
    <recommendedName>
        <fullName evidence="6">OmpA-like domain-containing protein</fullName>
    </recommendedName>
</protein>
<evidence type="ECO:0000256" key="2">
    <source>
        <dbReference type="ARBA" id="ARBA00023136"/>
    </source>
</evidence>
<evidence type="ECO:0000256" key="4">
    <source>
        <dbReference type="PROSITE-ProRule" id="PRU00473"/>
    </source>
</evidence>
<evidence type="ECO:0000313" key="8">
    <source>
        <dbReference type="Proteomes" id="UP000026249"/>
    </source>
</evidence>
<proteinExistence type="predicted"/>
<feature type="domain" description="OmpA-like" evidence="6">
    <location>
        <begin position="194"/>
        <end position="312"/>
    </location>
</feature>
<dbReference type="AlphaFoldDB" id="A0A037ZKN5"/>
<feature type="signal peptide" evidence="5">
    <location>
        <begin position="1"/>
        <end position="16"/>
    </location>
</feature>
<dbReference type="PANTHER" id="PTHR30329">
    <property type="entry name" value="STATOR ELEMENT OF FLAGELLAR MOTOR COMPLEX"/>
    <property type="match status" value="1"/>
</dbReference>
<dbReference type="OrthoDB" id="9792021at2"/>
<comment type="caution">
    <text evidence="7">The sequence shown here is derived from an EMBL/GenBank/DDBJ whole genome shotgun (WGS) entry which is preliminary data.</text>
</comment>
<keyword evidence="8" id="KW-1185">Reference proteome</keyword>
<feature type="chain" id="PRO_5001559592" description="OmpA-like domain-containing protein" evidence="5">
    <location>
        <begin position="17"/>
        <end position="312"/>
    </location>
</feature>
<dbReference type="Proteomes" id="UP000026249">
    <property type="component" value="Unassembled WGS sequence"/>
</dbReference>
<dbReference type="CDD" id="cd07185">
    <property type="entry name" value="OmpA_C-like"/>
    <property type="match status" value="1"/>
</dbReference>
<evidence type="ECO:0000256" key="3">
    <source>
        <dbReference type="ARBA" id="ARBA00023237"/>
    </source>
</evidence>
<evidence type="ECO:0000256" key="1">
    <source>
        <dbReference type="ARBA" id="ARBA00004442"/>
    </source>
</evidence>
<dbReference type="PRINTS" id="PR01021">
    <property type="entry name" value="OMPADOMAIN"/>
</dbReference>
<name>A0A037ZKN5_9RHOB</name>
<keyword evidence="3" id="KW-0998">Cell outer membrane</keyword>
<dbReference type="InterPro" id="IPR006664">
    <property type="entry name" value="OMP_bac"/>
</dbReference>
<gene>
    <name evidence="7" type="ORF">ACMU_00400</name>
</gene>
<dbReference type="GO" id="GO:0009279">
    <property type="term" value="C:cell outer membrane"/>
    <property type="evidence" value="ECO:0007669"/>
    <property type="project" value="UniProtKB-SubCell"/>
</dbReference>
<dbReference type="InterPro" id="IPR036737">
    <property type="entry name" value="OmpA-like_sf"/>
</dbReference>
<accession>A0A037ZKN5</accession>
<reference evidence="7 8" key="1">
    <citation type="submission" date="2014-03" db="EMBL/GenBank/DDBJ databases">
        <title>Draft Genome Sequence of Actibacterium mucosum KCTC 23349, a Marine Alphaproteobacterium with Complex Ionic Requirements Isolated from Mediterranean Seawater at Malvarrosa Beach, Valencia, Spain.</title>
        <authorList>
            <person name="Arahal D.R."/>
            <person name="Shao Z."/>
            <person name="Lai Q."/>
            <person name="Pujalte M.J."/>
        </authorList>
    </citation>
    <scope>NUCLEOTIDE SEQUENCE [LARGE SCALE GENOMIC DNA]</scope>
    <source>
        <strain evidence="7 8">KCTC 23349</strain>
    </source>
</reference>
<dbReference type="EMBL" id="JFKE01000001">
    <property type="protein sequence ID" value="KAJ56986.1"/>
    <property type="molecule type" value="Genomic_DNA"/>
</dbReference>
<keyword evidence="2 4" id="KW-0472">Membrane</keyword>
<evidence type="ECO:0000256" key="5">
    <source>
        <dbReference type="SAM" id="SignalP"/>
    </source>
</evidence>
<dbReference type="PROSITE" id="PS51123">
    <property type="entry name" value="OMPA_2"/>
    <property type="match status" value="1"/>
</dbReference>
<keyword evidence="5" id="KW-0732">Signal</keyword>
<comment type="subcellular location">
    <subcellularLocation>
        <location evidence="1">Cell outer membrane</location>
    </subcellularLocation>
</comment>
<dbReference type="SUPFAM" id="SSF103088">
    <property type="entry name" value="OmpA-like"/>
    <property type="match status" value="1"/>
</dbReference>
<dbReference type="Gene3D" id="3.30.1330.60">
    <property type="entry name" value="OmpA-like domain"/>
    <property type="match status" value="1"/>
</dbReference>
<dbReference type="InterPro" id="IPR006665">
    <property type="entry name" value="OmpA-like"/>
</dbReference>
<dbReference type="Pfam" id="PF00691">
    <property type="entry name" value="OmpA"/>
    <property type="match status" value="1"/>
</dbReference>
<dbReference type="InterPro" id="IPR050330">
    <property type="entry name" value="Bact_OuterMem_StrucFunc"/>
</dbReference>
<dbReference type="STRING" id="1454373.ACMU_00400"/>
<evidence type="ECO:0000313" key="7">
    <source>
        <dbReference type="EMBL" id="KAJ56986.1"/>
    </source>
</evidence>
<sequence length="312" mass="33538">MIRALPFLLLPGLAAAQGLQFPETAALSFDATEPMGSYAMPIAAWDGTAVPTVSVEGTVTRQAWQADATPATTTLEILQPLRQQLYAAGFDVLFECEARSCGGFDFRYGTDTLTEPHLHVDLGDYRFLAARLTDGIEPQFVSLLVSRTAQRAYVQLIHVGPADQSTPVAAASTKSTQAAPTLATTVDQPLAYQLDEIGRAVLLDLTFERGSSQLTEGAYPSLGELADYLSTHPDRRIVLVGHTDAEGSLENNIALSKRRAASVMQRLMEDHGVPRAQVAAQGIGFLSPLASNLTDDGRSLNRRVEVILATIE</sequence>
<dbReference type="RefSeq" id="WP_035255144.1">
    <property type="nucleotide sequence ID" value="NZ_JFKE01000001.1"/>
</dbReference>
<organism evidence="7 8">
    <name type="scientific">Actibacterium mucosum KCTC 23349</name>
    <dbReference type="NCBI Taxonomy" id="1454373"/>
    <lineage>
        <taxon>Bacteria</taxon>
        <taxon>Pseudomonadati</taxon>
        <taxon>Pseudomonadota</taxon>
        <taxon>Alphaproteobacteria</taxon>
        <taxon>Rhodobacterales</taxon>
        <taxon>Roseobacteraceae</taxon>
        <taxon>Actibacterium</taxon>
    </lineage>
</organism>